<dbReference type="InterPro" id="IPR026169">
    <property type="entry name" value="MIEAP"/>
</dbReference>
<keyword evidence="3" id="KW-1185">Reference proteome</keyword>
<dbReference type="Proteomes" id="UP001328107">
    <property type="component" value="Unassembled WGS sequence"/>
</dbReference>
<dbReference type="AlphaFoldDB" id="A0AAN5DGU6"/>
<gene>
    <name evidence="2" type="ORF">PMAYCL1PPCAC_33218</name>
</gene>
<dbReference type="PANTHER" id="PTHR21771">
    <property type="entry name" value="MITOCHONDRIA-EATING PROTEIN-RELATED"/>
    <property type="match status" value="1"/>
</dbReference>
<dbReference type="GO" id="GO:0035694">
    <property type="term" value="P:mitochondrial protein catabolic process"/>
    <property type="evidence" value="ECO:0007669"/>
    <property type="project" value="InterPro"/>
</dbReference>
<dbReference type="EMBL" id="BTRK01000006">
    <property type="protein sequence ID" value="GMR63023.1"/>
    <property type="molecule type" value="Genomic_DNA"/>
</dbReference>
<comment type="caution">
    <text evidence="2">The sequence shown here is derived from an EMBL/GenBank/DDBJ whole genome shotgun (WGS) entry which is preliminary data.</text>
</comment>
<evidence type="ECO:0000313" key="2">
    <source>
        <dbReference type="EMBL" id="GMR63023.1"/>
    </source>
</evidence>
<protein>
    <submittedName>
        <fullName evidence="2">Uncharacterized protein</fullName>
    </submittedName>
</protein>
<accession>A0AAN5DGU6</accession>
<proteinExistence type="predicted"/>
<feature type="non-terminal residue" evidence="2">
    <location>
        <position position="550"/>
    </location>
</feature>
<feature type="compositionally biased region" description="Polar residues" evidence="1">
    <location>
        <begin position="427"/>
        <end position="443"/>
    </location>
</feature>
<name>A0AAN5DGU6_9BILA</name>
<dbReference type="GO" id="GO:0035695">
    <property type="term" value="P:mitophagy by internal vacuole formation"/>
    <property type="evidence" value="ECO:0007669"/>
    <property type="project" value="TreeGrafter"/>
</dbReference>
<reference evidence="3" key="1">
    <citation type="submission" date="2022-10" db="EMBL/GenBank/DDBJ databases">
        <title>Genome assembly of Pristionchus species.</title>
        <authorList>
            <person name="Yoshida K."/>
            <person name="Sommer R.J."/>
        </authorList>
    </citation>
    <scope>NUCLEOTIDE SEQUENCE [LARGE SCALE GENOMIC DNA]</scope>
    <source>
        <strain evidence="3">RS5460</strain>
    </source>
</reference>
<sequence>MAQQIMRSSGWKFQSKNKSSMLINYTGAHNSDTLEPATISKLTEQVRNLETEDLTTFLKVIPNVWQLIKSIPYSIPLLEAVYEKCEQIKTGDFPTRSLHCDELFCRLIWWIAFSEQDPHSVPVTHKQQTAVRELPKLKDLHSSVHSIVRVLSRQCPELIERAHSDRRQLSICLESLGCHGLVNSSSGLIRLNDAVQLEVQRHSERVKGASVRVKDLFDKGNSTDPSNASHQRQMNLRLSEIFERLKHNENIEGVLDDAITSHHLSSLLRIVRKRVASDRLLIGLFNAFGRASPEEFSFEQLDPVVAKLIVVFNNAYDKVLGMCLPPESDSGCSADTTSDMGSAASPHGEFVSNLHLSTLHDQRSRVSKESPTRFKPILKHNHHHASLSDLNSIASSCSPSKSLGNIAKSCSEEMRRLGQKKEIIEDNGSSRAHSSCSPTSSMGDNTLRLRLHINHLKSELSNARRQIDYLMHNNMNGENRLWPEPDYPDATSYYNCSTTDDVKNLIARFGSLYSRAHDAILPTLNELAEFRGSSELQQKTILSVIVVSAF</sequence>
<organism evidence="2 3">
    <name type="scientific">Pristionchus mayeri</name>
    <dbReference type="NCBI Taxonomy" id="1317129"/>
    <lineage>
        <taxon>Eukaryota</taxon>
        <taxon>Metazoa</taxon>
        <taxon>Ecdysozoa</taxon>
        <taxon>Nematoda</taxon>
        <taxon>Chromadorea</taxon>
        <taxon>Rhabditida</taxon>
        <taxon>Rhabditina</taxon>
        <taxon>Diplogasteromorpha</taxon>
        <taxon>Diplogasteroidea</taxon>
        <taxon>Neodiplogasteridae</taxon>
        <taxon>Pristionchus</taxon>
    </lineage>
</organism>
<dbReference type="PANTHER" id="PTHR21771:SF1">
    <property type="entry name" value="MITOCHONDRIA-EATING PROTEIN"/>
    <property type="match status" value="1"/>
</dbReference>
<dbReference type="GO" id="GO:0005741">
    <property type="term" value="C:mitochondrial outer membrane"/>
    <property type="evidence" value="ECO:0007669"/>
    <property type="project" value="InterPro"/>
</dbReference>
<evidence type="ECO:0000256" key="1">
    <source>
        <dbReference type="SAM" id="MobiDB-lite"/>
    </source>
</evidence>
<evidence type="ECO:0000313" key="3">
    <source>
        <dbReference type="Proteomes" id="UP001328107"/>
    </source>
</evidence>
<feature type="region of interest" description="Disordered" evidence="1">
    <location>
        <begin position="424"/>
        <end position="443"/>
    </location>
</feature>